<keyword evidence="4" id="KW-1185">Reference proteome</keyword>
<feature type="domain" description="HTH cro/C1-type" evidence="2">
    <location>
        <begin position="17"/>
        <end position="71"/>
    </location>
</feature>
<dbReference type="GO" id="GO:0005829">
    <property type="term" value="C:cytosol"/>
    <property type="evidence" value="ECO:0007669"/>
    <property type="project" value="TreeGrafter"/>
</dbReference>
<organism evidence="3 4">
    <name type="scientific">Chitinophaga rupis</name>
    <dbReference type="NCBI Taxonomy" id="573321"/>
    <lineage>
        <taxon>Bacteria</taxon>
        <taxon>Pseudomonadati</taxon>
        <taxon>Bacteroidota</taxon>
        <taxon>Chitinophagia</taxon>
        <taxon>Chitinophagales</taxon>
        <taxon>Chitinophagaceae</taxon>
        <taxon>Chitinophaga</taxon>
    </lineage>
</organism>
<accession>A0A1H8KK36</accession>
<dbReference type="OrthoDB" id="769934at2"/>
<dbReference type="Proteomes" id="UP000198984">
    <property type="component" value="Unassembled WGS sequence"/>
</dbReference>
<name>A0A1H8KK36_9BACT</name>
<dbReference type="Gene3D" id="1.10.260.40">
    <property type="entry name" value="lambda repressor-like DNA-binding domains"/>
    <property type="match status" value="1"/>
</dbReference>
<evidence type="ECO:0000256" key="1">
    <source>
        <dbReference type="ARBA" id="ARBA00023125"/>
    </source>
</evidence>
<dbReference type="EMBL" id="FOBB01000017">
    <property type="protein sequence ID" value="SEN93187.1"/>
    <property type="molecule type" value="Genomic_DNA"/>
</dbReference>
<dbReference type="STRING" id="573321.SAMN04488505_1178"/>
<evidence type="ECO:0000313" key="4">
    <source>
        <dbReference type="Proteomes" id="UP000198984"/>
    </source>
</evidence>
<dbReference type="InterPro" id="IPR050807">
    <property type="entry name" value="TransReg_Diox_bact_type"/>
</dbReference>
<proteinExistence type="predicted"/>
<dbReference type="InterPro" id="IPR001387">
    <property type="entry name" value="Cro/C1-type_HTH"/>
</dbReference>
<dbReference type="GO" id="GO:0003700">
    <property type="term" value="F:DNA-binding transcription factor activity"/>
    <property type="evidence" value="ECO:0007669"/>
    <property type="project" value="TreeGrafter"/>
</dbReference>
<dbReference type="InterPro" id="IPR010982">
    <property type="entry name" value="Lambda_DNA-bd_dom_sf"/>
</dbReference>
<dbReference type="PANTHER" id="PTHR46797:SF1">
    <property type="entry name" value="METHYLPHOSPHONATE SYNTHASE"/>
    <property type="match status" value="1"/>
</dbReference>
<keyword evidence="1" id="KW-0238">DNA-binding</keyword>
<dbReference type="RefSeq" id="WP_089921387.1">
    <property type="nucleotide sequence ID" value="NZ_FOBB01000017.1"/>
</dbReference>
<dbReference type="SUPFAM" id="SSF47413">
    <property type="entry name" value="lambda repressor-like DNA-binding domains"/>
    <property type="match status" value="1"/>
</dbReference>
<sequence>MDDIEEHSALEDFGKHLQQLRTDRNLSLRELAAIADLEYALIHRVEKGKVNPKLTTILTLARALDVHPKELFKYIK</sequence>
<dbReference type="PANTHER" id="PTHR46797">
    <property type="entry name" value="HTH-TYPE TRANSCRIPTIONAL REGULATOR"/>
    <property type="match status" value="1"/>
</dbReference>
<dbReference type="CDD" id="cd00093">
    <property type="entry name" value="HTH_XRE"/>
    <property type="match status" value="1"/>
</dbReference>
<dbReference type="PROSITE" id="PS50943">
    <property type="entry name" value="HTH_CROC1"/>
    <property type="match status" value="1"/>
</dbReference>
<reference evidence="3 4" key="1">
    <citation type="submission" date="2016-10" db="EMBL/GenBank/DDBJ databases">
        <authorList>
            <person name="de Groot N.N."/>
        </authorList>
    </citation>
    <scope>NUCLEOTIDE SEQUENCE [LARGE SCALE GENOMIC DNA]</scope>
    <source>
        <strain evidence="3 4">DSM 21039</strain>
    </source>
</reference>
<protein>
    <submittedName>
        <fullName evidence="3">Helix-turn-helix domain-containing protein</fullName>
    </submittedName>
</protein>
<evidence type="ECO:0000313" key="3">
    <source>
        <dbReference type="EMBL" id="SEN93187.1"/>
    </source>
</evidence>
<dbReference type="Pfam" id="PF13443">
    <property type="entry name" value="HTH_26"/>
    <property type="match status" value="1"/>
</dbReference>
<dbReference type="GO" id="GO:0003677">
    <property type="term" value="F:DNA binding"/>
    <property type="evidence" value="ECO:0007669"/>
    <property type="project" value="UniProtKB-KW"/>
</dbReference>
<evidence type="ECO:0000259" key="2">
    <source>
        <dbReference type="PROSITE" id="PS50943"/>
    </source>
</evidence>
<dbReference type="AlphaFoldDB" id="A0A1H8KK36"/>
<dbReference type="SMART" id="SM00530">
    <property type="entry name" value="HTH_XRE"/>
    <property type="match status" value="1"/>
</dbReference>
<gene>
    <name evidence="3" type="ORF">SAMN04488505_1178</name>
</gene>